<sequence>MKTIDLSQPGINNLFRRADGDRHNISATSSYNKVFGYNKQSNTQEANAQIVKKAVRYVIDAVGEGIKQNLLGYDINIDFLTLTLRSYLYTGAKSAKYFVTKHLPAASTANNNLSE</sequence>
<name>A0A934ULM6_9SPHI</name>
<protein>
    <submittedName>
        <fullName evidence="1">Uncharacterized protein</fullName>
    </submittedName>
</protein>
<keyword evidence="2" id="KW-1185">Reference proteome</keyword>
<proteinExistence type="predicted"/>
<dbReference type="Proteomes" id="UP000613193">
    <property type="component" value="Unassembled WGS sequence"/>
</dbReference>
<organism evidence="1 2">
    <name type="scientific">Mucilaginibacter segetis</name>
    <dbReference type="NCBI Taxonomy" id="2793071"/>
    <lineage>
        <taxon>Bacteria</taxon>
        <taxon>Pseudomonadati</taxon>
        <taxon>Bacteroidota</taxon>
        <taxon>Sphingobacteriia</taxon>
        <taxon>Sphingobacteriales</taxon>
        <taxon>Sphingobacteriaceae</taxon>
        <taxon>Mucilaginibacter</taxon>
    </lineage>
</organism>
<dbReference type="EMBL" id="JAEHFW010000001">
    <property type="protein sequence ID" value="MBK0378743.1"/>
    <property type="molecule type" value="Genomic_DNA"/>
</dbReference>
<comment type="caution">
    <text evidence="1">The sequence shown here is derived from an EMBL/GenBank/DDBJ whole genome shotgun (WGS) entry which is preliminary data.</text>
</comment>
<dbReference type="AlphaFoldDB" id="A0A934ULM6"/>
<evidence type="ECO:0000313" key="2">
    <source>
        <dbReference type="Proteomes" id="UP000613193"/>
    </source>
</evidence>
<accession>A0A934ULM6</accession>
<dbReference type="RefSeq" id="WP_200065031.1">
    <property type="nucleotide sequence ID" value="NZ_JAEHFW010000001.1"/>
</dbReference>
<gene>
    <name evidence="1" type="ORF">I5M19_05465</name>
</gene>
<reference evidence="1" key="1">
    <citation type="submission" date="2020-12" db="EMBL/GenBank/DDBJ databases">
        <title>Bacterial novel species Mucilaginibacter sp. SD-g isolated from soil.</title>
        <authorList>
            <person name="Jung H.-Y."/>
        </authorList>
    </citation>
    <scope>NUCLEOTIDE SEQUENCE</scope>
    <source>
        <strain evidence="1">SD-g</strain>
    </source>
</reference>
<evidence type="ECO:0000313" key="1">
    <source>
        <dbReference type="EMBL" id="MBK0378743.1"/>
    </source>
</evidence>